<organism evidence="2 4">
    <name type="scientific">Bifidobacterium longum</name>
    <dbReference type="NCBI Taxonomy" id="216816"/>
    <lineage>
        <taxon>Bacteria</taxon>
        <taxon>Bacillati</taxon>
        <taxon>Actinomycetota</taxon>
        <taxon>Actinomycetes</taxon>
        <taxon>Bifidobacteriales</taxon>
        <taxon>Bifidobacteriaceae</taxon>
        <taxon>Bifidobacterium</taxon>
    </lineage>
</organism>
<evidence type="ECO:0000313" key="3">
    <source>
        <dbReference type="Proteomes" id="UP000466472"/>
    </source>
</evidence>
<accession>A0A6B1XBR6</accession>
<evidence type="ECO:0000313" key="2">
    <source>
        <dbReference type="EMBL" id="MZU09379.1"/>
    </source>
</evidence>
<dbReference type="Proteomes" id="UP000466472">
    <property type="component" value="Unassembled WGS sequence"/>
</dbReference>
<sequence length="116" mass="13369">MISDSTIWAIRDFVSARGWAQYHTPENLAKSISIEAAELLECYQWAPQSPYIAEEHVKEELADVLTYCIMMADKLGVNMDDIIMSKLAKTKSKYPAEAVRNDFEEYENRHLSAREH</sequence>
<dbReference type="AlphaFoldDB" id="A0A6B1XBR6"/>
<dbReference type="EMBL" id="WXDR01000043">
    <property type="protein sequence ID" value="MZU09379.1"/>
    <property type="molecule type" value="Genomic_DNA"/>
</dbReference>
<dbReference type="SUPFAM" id="SSF101386">
    <property type="entry name" value="all-alpha NTP pyrophosphatases"/>
    <property type="match status" value="1"/>
</dbReference>
<dbReference type="CDD" id="cd11537">
    <property type="entry name" value="NTP-PPase_RS21-C6_like"/>
    <property type="match status" value="1"/>
</dbReference>
<dbReference type="InterPro" id="IPR025984">
    <property type="entry name" value="DCTPP"/>
</dbReference>
<protein>
    <submittedName>
        <fullName evidence="2">Nucleotide pyrophosphohydrolase</fullName>
    </submittedName>
</protein>
<dbReference type="Gene3D" id="1.10.287.1080">
    <property type="entry name" value="MazG-like"/>
    <property type="match status" value="1"/>
</dbReference>
<name>A0A6B1XBR6_BIFLN</name>
<keyword evidence="2" id="KW-0378">Hydrolase</keyword>
<dbReference type="PIRSF" id="PIRSF029826">
    <property type="entry name" value="UCP029826_pph"/>
    <property type="match status" value="1"/>
</dbReference>
<dbReference type="GO" id="GO:0009143">
    <property type="term" value="P:nucleoside triphosphate catabolic process"/>
    <property type="evidence" value="ECO:0007669"/>
    <property type="project" value="InterPro"/>
</dbReference>
<dbReference type="GO" id="GO:0047429">
    <property type="term" value="F:nucleoside triphosphate diphosphatase activity"/>
    <property type="evidence" value="ECO:0007669"/>
    <property type="project" value="InterPro"/>
</dbReference>
<gene>
    <name evidence="1" type="ORF">GT999_09860</name>
    <name evidence="2" type="ORF">GUA24_10475</name>
</gene>
<comment type="caution">
    <text evidence="2">The sequence shown here is derived from an EMBL/GenBank/DDBJ whole genome shotgun (WGS) entry which is preliminary data.</text>
</comment>
<dbReference type="Pfam" id="PF12643">
    <property type="entry name" value="MazG-like"/>
    <property type="match status" value="1"/>
</dbReference>
<dbReference type="RefSeq" id="WP_058061128.1">
    <property type="nucleotide sequence ID" value="NZ_CAXVIY010000013.1"/>
</dbReference>
<evidence type="ECO:0000313" key="4">
    <source>
        <dbReference type="Proteomes" id="UP000638311"/>
    </source>
</evidence>
<reference evidence="2 3" key="1">
    <citation type="journal article" date="2019" name="Nat. Med.">
        <title>A library of human gut bacterial isolates paired with longitudinal multiomics data enables mechanistic microbiome research.</title>
        <authorList>
            <person name="Poyet M."/>
            <person name="Groussin M."/>
            <person name="Gibbons S.M."/>
            <person name="Avila-Pacheco J."/>
            <person name="Jiang X."/>
            <person name="Kearney S.M."/>
            <person name="Perrotta A.R."/>
            <person name="Berdy B."/>
            <person name="Zhao S."/>
            <person name="Lieberman T.D."/>
            <person name="Swanson P.K."/>
            <person name="Smith M."/>
            <person name="Roesemann S."/>
            <person name="Alexander J.E."/>
            <person name="Rich S.A."/>
            <person name="Livny J."/>
            <person name="Vlamakis H."/>
            <person name="Clish C."/>
            <person name="Bullock K."/>
            <person name="Deik A."/>
            <person name="Scott J."/>
            <person name="Pierce K.A."/>
            <person name="Xavier R.J."/>
            <person name="Alm E.J."/>
        </authorList>
    </citation>
    <scope>NUCLEOTIDE SEQUENCE</scope>
    <source>
        <strain evidence="1 3">BIOML-A395</strain>
        <strain evidence="2">BIOML-A409</strain>
    </source>
</reference>
<dbReference type="PANTHER" id="PTHR46523:SF1">
    <property type="entry name" value="DCTP PYROPHOSPHATASE 1"/>
    <property type="match status" value="1"/>
</dbReference>
<dbReference type="InterPro" id="IPR052555">
    <property type="entry name" value="dCTP_Pyrophosphatase"/>
</dbReference>
<dbReference type="Proteomes" id="UP000638311">
    <property type="component" value="Unassembled WGS sequence"/>
</dbReference>
<evidence type="ECO:0000313" key="1">
    <source>
        <dbReference type="EMBL" id="MZR89551.1"/>
    </source>
</evidence>
<proteinExistence type="predicted"/>
<dbReference type="EMBL" id="WXEF01000038">
    <property type="protein sequence ID" value="MZR89551.1"/>
    <property type="molecule type" value="Genomic_DNA"/>
</dbReference>
<dbReference type="PANTHER" id="PTHR46523">
    <property type="entry name" value="DCTP PYROPHOSPHATASE 1"/>
    <property type="match status" value="1"/>
</dbReference>